<dbReference type="GO" id="GO:0006508">
    <property type="term" value="P:proteolysis"/>
    <property type="evidence" value="ECO:0007669"/>
    <property type="project" value="UniProtKB-KW"/>
</dbReference>
<dbReference type="InterPro" id="IPR013128">
    <property type="entry name" value="Peptidase_C1A"/>
</dbReference>
<proteinExistence type="inferred from homology"/>
<sequence length="232" mass="26027">MNSFVLLCACFISVAYSASLLGSEADWEAFKIKYGKRYEHHEDAYRKEIWRTNLQKIEEHNNAEKPPSYTLAMNELGDLTTIEYRLLLLGTRYRPDRRDNGTTYLPASNSFLPDKVDWRDKGYVTGVKNQKQCGSCWAFSTTGSLEGQHFKKTGKLVSLSEQNLVDCSGSYGNDGCEGGLMDDAFNYIKANGGIDTEASYPYKAKDGKCKFSKSNVGATCTGIHFLCFYLVL</sequence>
<evidence type="ECO:0000256" key="1">
    <source>
        <dbReference type="ARBA" id="ARBA00008455"/>
    </source>
</evidence>
<dbReference type="Proteomes" id="UP001152795">
    <property type="component" value="Unassembled WGS sequence"/>
</dbReference>
<dbReference type="InterPro" id="IPR038765">
    <property type="entry name" value="Papain-like_cys_pep_sf"/>
</dbReference>
<evidence type="ECO:0000313" key="8">
    <source>
        <dbReference type="Proteomes" id="UP001152795"/>
    </source>
</evidence>
<evidence type="ECO:0000256" key="2">
    <source>
        <dbReference type="ARBA" id="ARBA00022670"/>
    </source>
</evidence>
<evidence type="ECO:0000256" key="6">
    <source>
        <dbReference type="ARBA" id="ARBA00023157"/>
    </source>
</evidence>
<dbReference type="InterPro" id="IPR000668">
    <property type="entry name" value="Peptidase_C1A_C"/>
</dbReference>
<dbReference type="InterPro" id="IPR013201">
    <property type="entry name" value="Prot_inhib_I29"/>
</dbReference>
<evidence type="ECO:0000256" key="4">
    <source>
        <dbReference type="ARBA" id="ARBA00022807"/>
    </source>
</evidence>
<keyword evidence="5" id="KW-0865">Zymogen</keyword>
<dbReference type="OrthoDB" id="6124871at2759"/>
<dbReference type="FunFam" id="3.90.70.10:FF:000332">
    <property type="entry name" value="Cathepsin L1"/>
    <property type="match status" value="1"/>
</dbReference>
<comment type="caution">
    <text evidence="7">The sequence shown here is derived from an EMBL/GenBank/DDBJ whole genome shotgun (WGS) entry which is preliminary data.</text>
</comment>
<name>A0A7D9EJD1_PARCT</name>
<comment type="similarity">
    <text evidence="1">Belongs to the peptidase C1 family.</text>
</comment>
<keyword evidence="6" id="KW-1015">Disulfide bond</keyword>
<organism evidence="7 8">
    <name type="scientific">Paramuricea clavata</name>
    <name type="common">Red gorgonian</name>
    <name type="synonym">Violescent sea-whip</name>
    <dbReference type="NCBI Taxonomy" id="317549"/>
    <lineage>
        <taxon>Eukaryota</taxon>
        <taxon>Metazoa</taxon>
        <taxon>Cnidaria</taxon>
        <taxon>Anthozoa</taxon>
        <taxon>Octocorallia</taxon>
        <taxon>Malacalcyonacea</taxon>
        <taxon>Plexauridae</taxon>
        <taxon>Paramuricea</taxon>
    </lineage>
</organism>
<dbReference type="EMBL" id="CACRXK020006460">
    <property type="protein sequence ID" value="CAB4009464.1"/>
    <property type="molecule type" value="Genomic_DNA"/>
</dbReference>
<dbReference type="GO" id="GO:0008234">
    <property type="term" value="F:cysteine-type peptidase activity"/>
    <property type="evidence" value="ECO:0007669"/>
    <property type="project" value="UniProtKB-KW"/>
</dbReference>
<dbReference type="CDD" id="cd02248">
    <property type="entry name" value="Peptidase_C1A"/>
    <property type="match status" value="1"/>
</dbReference>
<dbReference type="PANTHER" id="PTHR12411">
    <property type="entry name" value="CYSTEINE PROTEASE FAMILY C1-RELATED"/>
    <property type="match status" value="1"/>
</dbReference>
<dbReference type="Gene3D" id="3.90.70.10">
    <property type="entry name" value="Cysteine proteinases"/>
    <property type="match status" value="1"/>
</dbReference>
<keyword evidence="3" id="KW-0378">Hydrolase</keyword>
<evidence type="ECO:0000256" key="3">
    <source>
        <dbReference type="ARBA" id="ARBA00022801"/>
    </source>
</evidence>
<evidence type="ECO:0000256" key="5">
    <source>
        <dbReference type="ARBA" id="ARBA00023145"/>
    </source>
</evidence>
<keyword evidence="8" id="KW-1185">Reference proteome</keyword>
<dbReference type="PROSITE" id="PS00139">
    <property type="entry name" value="THIOL_PROTEASE_CYS"/>
    <property type="match status" value="1"/>
</dbReference>
<dbReference type="SMART" id="SM00848">
    <property type="entry name" value="Inhibitor_I29"/>
    <property type="match status" value="1"/>
</dbReference>
<keyword evidence="2" id="KW-0645">Protease</keyword>
<dbReference type="SMART" id="SM00645">
    <property type="entry name" value="Pept_C1"/>
    <property type="match status" value="1"/>
</dbReference>
<gene>
    <name evidence="7" type="ORF">PACLA_8A063358</name>
</gene>
<protein>
    <submittedName>
        <fullName evidence="7">Cathepsin L1-like</fullName>
    </submittedName>
</protein>
<reference evidence="7" key="1">
    <citation type="submission" date="2020-04" db="EMBL/GenBank/DDBJ databases">
        <authorList>
            <person name="Alioto T."/>
            <person name="Alioto T."/>
            <person name="Gomez Garrido J."/>
        </authorList>
    </citation>
    <scope>NUCLEOTIDE SEQUENCE</scope>
    <source>
        <strain evidence="7">A484AB</strain>
    </source>
</reference>
<dbReference type="SUPFAM" id="SSF54001">
    <property type="entry name" value="Cysteine proteinases"/>
    <property type="match status" value="1"/>
</dbReference>
<dbReference type="AlphaFoldDB" id="A0A7D9EJD1"/>
<dbReference type="InterPro" id="IPR000169">
    <property type="entry name" value="Pept_cys_AS"/>
</dbReference>
<dbReference type="InterPro" id="IPR039417">
    <property type="entry name" value="Peptidase_C1A_papain-like"/>
</dbReference>
<evidence type="ECO:0000313" key="7">
    <source>
        <dbReference type="EMBL" id="CAB4009464.1"/>
    </source>
</evidence>
<dbReference type="Pfam" id="PF08246">
    <property type="entry name" value="Inhibitor_I29"/>
    <property type="match status" value="1"/>
</dbReference>
<accession>A0A7D9EJD1</accession>
<dbReference type="Pfam" id="PF00112">
    <property type="entry name" value="Peptidase_C1"/>
    <property type="match status" value="1"/>
</dbReference>
<keyword evidence="4" id="KW-0788">Thiol protease</keyword>